<evidence type="ECO:0000313" key="3">
    <source>
        <dbReference type="Proteomes" id="UP001060325"/>
    </source>
</evidence>
<evidence type="ECO:0000256" key="1">
    <source>
        <dbReference type="SAM" id="Phobius"/>
    </source>
</evidence>
<keyword evidence="1" id="KW-0472">Membrane</keyword>
<dbReference type="RefSeq" id="WP_255178423.1">
    <property type="nucleotide sequence ID" value="NZ_CP101462.1"/>
</dbReference>
<organism evidence="2 3">
    <name type="scientific">Exiguobacterium aurantiacum</name>
    <dbReference type="NCBI Taxonomy" id="33987"/>
    <lineage>
        <taxon>Bacteria</taxon>
        <taxon>Bacillati</taxon>
        <taxon>Bacillota</taxon>
        <taxon>Bacilli</taxon>
        <taxon>Bacillales</taxon>
        <taxon>Bacillales Family XII. Incertae Sedis</taxon>
        <taxon>Exiguobacterium</taxon>
    </lineage>
</organism>
<keyword evidence="3" id="KW-1185">Reference proteome</keyword>
<sequence>MIWINLGIIVLALVGLGLYGFLLYRNKMKTDVRRVTRLTERFKIRANVIQGLVNEIKQHVDTVNDSVKQMKAYSVKVKDETMELKQATLGLTKEIKRTAGIERPDVSTETKL</sequence>
<evidence type="ECO:0008006" key="4">
    <source>
        <dbReference type="Google" id="ProtNLM"/>
    </source>
</evidence>
<evidence type="ECO:0000313" key="2">
    <source>
        <dbReference type="EMBL" id="UTT44142.1"/>
    </source>
</evidence>
<dbReference type="Proteomes" id="UP001060325">
    <property type="component" value="Chromosome"/>
</dbReference>
<keyword evidence="1" id="KW-1133">Transmembrane helix</keyword>
<name>A0ABY5FRA1_9BACL</name>
<proteinExistence type="predicted"/>
<accession>A0ABY5FRA1</accession>
<protein>
    <recommendedName>
        <fullName evidence="4">DUF948 domain-containing protein</fullName>
    </recommendedName>
</protein>
<gene>
    <name evidence="2" type="ORF">NMQ00_06485</name>
</gene>
<reference evidence="2" key="1">
    <citation type="submission" date="2022-07" db="EMBL/GenBank/DDBJ databases">
        <title>Complete genome of CX2.</title>
        <authorList>
            <person name="Cao G."/>
        </authorList>
    </citation>
    <scope>NUCLEOTIDE SEQUENCE</scope>
    <source>
        <strain evidence="2">CX2</strain>
    </source>
</reference>
<keyword evidence="1" id="KW-0812">Transmembrane</keyword>
<dbReference type="EMBL" id="CP101462">
    <property type="protein sequence ID" value="UTT44142.1"/>
    <property type="molecule type" value="Genomic_DNA"/>
</dbReference>
<feature type="transmembrane region" description="Helical" evidence="1">
    <location>
        <begin position="6"/>
        <end position="24"/>
    </location>
</feature>